<reference evidence="3 4" key="1">
    <citation type="journal article" date="2018" name="Sci. Rep.">
        <title>Raphidocelis subcapitata (=Pseudokirchneriella subcapitata) provides an insight into genome evolution and environmental adaptations in the Sphaeropleales.</title>
        <authorList>
            <person name="Suzuki S."/>
            <person name="Yamaguchi H."/>
            <person name="Nakajima N."/>
            <person name="Kawachi M."/>
        </authorList>
    </citation>
    <scope>NUCLEOTIDE SEQUENCE [LARGE SCALE GENOMIC DNA]</scope>
    <source>
        <strain evidence="3 4">NIES-35</strain>
    </source>
</reference>
<accession>A0A2V0NZP8</accession>
<sequence length="129" mass="13953">MARLALLAVGLALAVWQAEAGHLTAVPRPSLARSLLQSMYLDPDTVHTNAQMEGYVGSAVTNDQLGGTYQQAGPGYKDIDKTQYADDMTGSFWQNTPGYYTPIWQGTGLTPEAEQVDTDVADDFGPSRR</sequence>
<feature type="chain" id="PRO_5015846913" evidence="2">
    <location>
        <begin position="21"/>
        <end position="129"/>
    </location>
</feature>
<proteinExistence type="predicted"/>
<name>A0A2V0NZP8_9CHLO</name>
<protein>
    <submittedName>
        <fullName evidence="3">Uncharacterized protein</fullName>
    </submittedName>
</protein>
<evidence type="ECO:0000256" key="2">
    <source>
        <dbReference type="SAM" id="SignalP"/>
    </source>
</evidence>
<dbReference type="EMBL" id="BDRX01000016">
    <property type="protein sequence ID" value="GBF90285.1"/>
    <property type="molecule type" value="Genomic_DNA"/>
</dbReference>
<gene>
    <name evidence="3" type="ORF">Rsub_02391</name>
</gene>
<dbReference type="AlphaFoldDB" id="A0A2V0NZP8"/>
<feature type="signal peptide" evidence="2">
    <location>
        <begin position="1"/>
        <end position="20"/>
    </location>
</feature>
<feature type="region of interest" description="Disordered" evidence="1">
    <location>
        <begin position="104"/>
        <end position="129"/>
    </location>
</feature>
<evidence type="ECO:0000256" key="1">
    <source>
        <dbReference type="SAM" id="MobiDB-lite"/>
    </source>
</evidence>
<keyword evidence="4" id="KW-1185">Reference proteome</keyword>
<dbReference type="Proteomes" id="UP000247498">
    <property type="component" value="Unassembled WGS sequence"/>
</dbReference>
<comment type="caution">
    <text evidence="3">The sequence shown here is derived from an EMBL/GenBank/DDBJ whole genome shotgun (WGS) entry which is preliminary data.</text>
</comment>
<organism evidence="3 4">
    <name type="scientific">Raphidocelis subcapitata</name>
    <dbReference type="NCBI Taxonomy" id="307507"/>
    <lineage>
        <taxon>Eukaryota</taxon>
        <taxon>Viridiplantae</taxon>
        <taxon>Chlorophyta</taxon>
        <taxon>core chlorophytes</taxon>
        <taxon>Chlorophyceae</taxon>
        <taxon>CS clade</taxon>
        <taxon>Sphaeropleales</taxon>
        <taxon>Selenastraceae</taxon>
        <taxon>Raphidocelis</taxon>
    </lineage>
</organism>
<dbReference type="InParanoid" id="A0A2V0NZP8"/>
<keyword evidence="2" id="KW-0732">Signal</keyword>
<evidence type="ECO:0000313" key="4">
    <source>
        <dbReference type="Proteomes" id="UP000247498"/>
    </source>
</evidence>
<evidence type="ECO:0000313" key="3">
    <source>
        <dbReference type="EMBL" id="GBF90285.1"/>
    </source>
</evidence>